<dbReference type="Proteomes" id="UP000466445">
    <property type="component" value="Chromosome"/>
</dbReference>
<dbReference type="EMBL" id="AP022595">
    <property type="protein sequence ID" value="BBY60978.1"/>
    <property type="molecule type" value="Genomic_DNA"/>
</dbReference>
<name>A0A7I7SW05_9MYCO</name>
<dbReference type="KEGG" id="msar:MSAR_41140"/>
<evidence type="ECO:0008006" key="3">
    <source>
        <dbReference type="Google" id="ProtNLM"/>
    </source>
</evidence>
<dbReference type="Pfam" id="PF13242">
    <property type="entry name" value="Hydrolase_like"/>
    <property type="match status" value="1"/>
</dbReference>
<accession>A0A7I7SW05</accession>
<evidence type="ECO:0000313" key="2">
    <source>
        <dbReference type="Proteomes" id="UP000466445"/>
    </source>
</evidence>
<dbReference type="Gene3D" id="3.40.50.1000">
    <property type="entry name" value="HAD superfamily/HAD-like"/>
    <property type="match status" value="1"/>
</dbReference>
<dbReference type="InterPro" id="IPR036412">
    <property type="entry name" value="HAD-like_sf"/>
</dbReference>
<dbReference type="RefSeq" id="WP_235677840.1">
    <property type="nucleotide sequence ID" value="NZ_AP022595.1"/>
</dbReference>
<proteinExistence type="predicted"/>
<evidence type="ECO:0000313" key="1">
    <source>
        <dbReference type="EMBL" id="BBY60978.1"/>
    </source>
</evidence>
<protein>
    <recommendedName>
        <fullName evidence="3">Hydrolase</fullName>
    </recommendedName>
</protein>
<reference evidence="1 2" key="1">
    <citation type="journal article" date="2019" name="Emerg. Microbes Infect.">
        <title>Comprehensive subspecies identification of 175 nontuberculous mycobacteria species based on 7547 genomic profiles.</title>
        <authorList>
            <person name="Matsumoto Y."/>
            <person name="Kinjo T."/>
            <person name="Motooka D."/>
            <person name="Nabeya D."/>
            <person name="Jung N."/>
            <person name="Uechi K."/>
            <person name="Horii T."/>
            <person name="Iida T."/>
            <person name="Fujita J."/>
            <person name="Nakamura S."/>
        </authorList>
    </citation>
    <scope>NUCLEOTIDE SEQUENCE [LARGE SCALE GENOMIC DNA]</scope>
    <source>
        <strain evidence="1 2">JCM 30395</strain>
    </source>
</reference>
<sequence>MRPFANSGRKPVWTTITLPIHVGDRLDNDILPARAIGMRTVFIRRGPWGHIHALKDEVALADLRVNSLQELATYFGATTADRASNGFDMTDYSGRLRLETPCSQP</sequence>
<dbReference type="AlphaFoldDB" id="A0A7I7SW05"/>
<gene>
    <name evidence="1" type="ORF">MSAR_41140</name>
</gene>
<keyword evidence="2" id="KW-1185">Reference proteome</keyword>
<organism evidence="1 2">
    <name type="scientific">Mycolicibacterium sarraceniae</name>
    <dbReference type="NCBI Taxonomy" id="1534348"/>
    <lineage>
        <taxon>Bacteria</taxon>
        <taxon>Bacillati</taxon>
        <taxon>Actinomycetota</taxon>
        <taxon>Actinomycetes</taxon>
        <taxon>Mycobacteriales</taxon>
        <taxon>Mycobacteriaceae</taxon>
        <taxon>Mycolicibacterium</taxon>
    </lineage>
</organism>
<dbReference type="SUPFAM" id="SSF56784">
    <property type="entry name" value="HAD-like"/>
    <property type="match status" value="1"/>
</dbReference>
<dbReference type="InterPro" id="IPR023214">
    <property type="entry name" value="HAD_sf"/>
</dbReference>